<dbReference type="EMBL" id="JASJUT010000020">
    <property type="protein sequence ID" value="MDK2598611.1"/>
    <property type="molecule type" value="Genomic_DNA"/>
</dbReference>
<dbReference type="Proteomes" id="UP001231915">
    <property type="component" value="Unassembled WGS sequence"/>
</dbReference>
<accession>A0ABT7EU92</accession>
<organism evidence="1 2">
    <name type="scientific">Pseudoalteromonas obscura</name>
    <dbReference type="NCBI Taxonomy" id="3048491"/>
    <lineage>
        <taxon>Bacteria</taxon>
        <taxon>Pseudomonadati</taxon>
        <taxon>Pseudomonadota</taxon>
        <taxon>Gammaproteobacteria</taxon>
        <taxon>Alteromonadales</taxon>
        <taxon>Pseudoalteromonadaceae</taxon>
        <taxon>Pseudoalteromonas</taxon>
    </lineage>
</organism>
<dbReference type="RefSeq" id="WP_211013416.1">
    <property type="nucleotide sequence ID" value="NZ_JASJUT010000020.1"/>
</dbReference>
<evidence type="ECO:0000313" key="1">
    <source>
        <dbReference type="EMBL" id="MDK2598611.1"/>
    </source>
</evidence>
<evidence type="ECO:0000313" key="2">
    <source>
        <dbReference type="Proteomes" id="UP001231915"/>
    </source>
</evidence>
<keyword evidence="2" id="KW-1185">Reference proteome</keyword>
<proteinExistence type="predicted"/>
<comment type="caution">
    <text evidence="1">The sequence shown here is derived from an EMBL/GenBank/DDBJ whole genome shotgun (WGS) entry which is preliminary data.</text>
</comment>
<name>A0ABT7EU92_9GAMM</name>
<sequence>MKLKIQKKKLKSLSSDKGIMKEQTPQVAGGGVSQEGYGCNVTNSCATNLSLCCHASKEASCIGGFSCRC</sequence>
<reference evidence="1 2" key="1">
    <citation type="submission" date="2023-05" db="EMBL/GenBank/DDBJ databases">
        <title>Pseudoalteromonas ardens sp. nov., Pseudoalteromonas obscura sp. nov., and Pseudoalteromonas umbrosa sp. nov., isolated from the coral Montipora capitata.</title>
        <authorList>
            <person name="Thomas E.M."/>
            <person name="Smith E.M."/>
            <person name="Papke E."/>
            <person name="Shlafstein M.D."/>
            <person name="Oline D.K."/>
            <person name="Videau P."/>
            <person name="Saw J.H."/>
            <person name="Strangman W.K."/>
            <person name="Ushijima B."/>
        </authorList>
    </citation>
    <scope>NUCLEOTIDE SEQUENCE [LARGE SCALE GENOMIC DNA]</scope>
    <source>
        <strain evidence="1 2">P94</strain>
    </source>
</reference>
<gene>
    <name evidence="1" type="ORF">QNM18_26490</name>
</gene>
<protein>
    <submittedName>
        <fullName evidence="1">Uncharacterized protein</fullName>
    </submittedName>
</protein>